<organism evidence="1 2">
    <name type="scientific">Candidatus Wolfebacteria bacterium GW2011_GWC1_37_10</name>
    <dbReference type="NCBI Taxonomy" id="1619010"/>
    <lineage>
        <taxon>Bacteria</taxon>
        <taxon>Candidatus Wolfeibacteriota</taxon>
    </lineage>
</organism>
<accession>A0A0G0FX08</accession>
<evidence type="ECO:0000313" key="1">
    <source>
        <dbReference type="EMBL" id="KKQ22347.1"/>
    </source>
</evidence>
<name>A0A0G0FX08_9BACT</name>
<gene>
    <name evidence="1" type="ORF">US36_C0008G0019</name>
</gene>
<evidence type="ECO:0000313" key="2">
    <source>
        <dbReference type="Proteomes" id="UP000034044"/>
    </source>
</evidence>
<dbReference type="AlphaFoldDB" id="A0A0G0FX08"/>
<dbReference type="EMBL" id="LBSR01000008">
    <property type="protein sequence ID" value="KKQ22347.1"/>
    <property type="molecule type" value="Genomic_DNA"/>
</dbReference>
<reference evidence="1 2" key="1">
    <citation type="journal article" date="2015" name="Nature">
        <title>rRNA introns, odd ribosomes, and small enigmatic genomes across a large radiation of phyla.</title>
        <authorList>
            <person name="Brown C.T."/>
            <person name="Hug L.A."/>
            <person name="Thomas B.C."/>
            <person name="Sharon I."/>
            <person name="Castelle C.J."/>
            <person name="Singh A."/>
            <person name="Wilkins M.J."/>
            <person name="Williams K.H."/>
            <person name="Banfield J.F."/>
        </authorList>
    </citation>
    <scope>NUCLEOTIDE SEQUENCE [LARGE SCALE GENOMIC DNA]</scope>
</reference>
<comment type="caution">
    <text evidence="1">The sequence shown here is derived from an EMBL/GenBank/DDBJ whole genome shotgun (WGS) entry which is preliminary data.</text>
</comment>
<proteinExistence type="predicted"/>
<protein>
    <submittedName>
        <fullName evidence="1">Uncharacterized protein</fullName>
    </submittedName>
</protein>
<dbReference type="Proteomes" id="UP000034044">
    <property type="component" value="Unassembled WGS sequence"/>
</dbReference>
<sequence>MSFDCDFRIKDLKRERQQYFGVITEIESIHLVKAGKIQQSGLLQEPILSRVGFYN</sequence>